<gene>
    <name evidence="1" type="ORF">F383_30078</name>
</gene>
<protein>
    <submittedName>
        <fullName evidence="1">Uncharacterized protein</fullName>
    </submittedName>
</protein>
<organism evidence="1 2">
    <name type="scientific">Gossypium arboreum</name>
    <name type="common">Tree cotton</name>
    <name type="synonym">Gossypium nanking</name>
    <dbReference type="NCBI Taxonomy" id="29729"/>
    <lineage>
        <taxon>Eukaryota</taxon>
        <taxon>Viridiplantae</taxon>
        <taxon>Streptophyta</taxon>
        <taxon>Embryophyta</taxon>
        <taxon>Tracheophyta</taxon>
        <taxon>Spermatophyta</taxon>
        <taxon>Magnoliopsida</taxon>
        <taxon>eudicotyledons</taxon>
        <taxon>Gunneridae</taxon>
        <taxon>Pentapetalae</taxon>
        <taxon>rosids</taxon>
        <taxon>malvids</taxon>
        <taxon>Malvales</taxon>
        <taxon>Malvaceae</taxon>
        <taxon>Malvoideae</taxon>
        <taxon>Gossypium</taxon>
    </lineage>
</organism>
<proteinExistence type="predicted"/>
<dbReference type="EMBL" id="JRRC01419908">
    <property type="protein sequence ID" value="KHG04877.1"/>
    <property type="molecule type" value="Genomic_DNA"/>
</dbReference>
<dbReference type="AlphaFoldDB" id="A0A0B0MX03"/>
<dbReference type="Proteomes" id="UP000032142">
    <property type="component" value="Unassembled WGS sequence"/>
</dbReference>
<name>A0A0B0MX03_GOSAR</name>
<reference evidence="2" key="1">
    <citation type="submission" date="2014-09" db="EMBL/GenBank/DDBJ databases">
        <authorList>
            <person name="Mudge J."/>
            <person name="Ramaraj T."/>
            <person name="Lindquist I.E."/>
            <person name="Bharti A.K."/>
            <person name="Sundararajan A."/>
            <person name="Cameron C.T."/>
            <person name="Woodward J.E."/>
            <person name="May G.D."/>
            <person name="Brubaker C."/>
            <person name="Broadhvest J."/>
            <person name="Wilkins T.A."/>
        </authorList>
    </citation>
    <scope>NUCLEOTIDE SEQUENCE</scope>
    <source>
        <strain evidence="2">cv. AKA8401</strain>
    </source>
</reference>
<keyword evidence="2" id="KW-1185">Reference proteome</keyword>
<evidence type="ECO:0000313" key="2">
    <source>
        <dbReference type="Proteomes" id="UP000032142"/>
    </source>
</evidence>
<evidence type="ECO:0000313" key="1">
    <source>
        <dbReference type="EMBL" id="KHG04877.1"/>
    </source>
</evidence>
<sequence length="36" mass="3950">MFGGLSECRALLYSMGHVGVLESVSKMLHSGHVRLF</sequence>
<comment type="caution">
    <text evidence="1">The sequence shown here is derived from an EMBL/GenBank/DDBJ whole genome shotgun (WGS) entry which is preliminary data.</text>
</comment>
<accession>A0A0B0MX03</accession>